<keyword evidence="1" id="KW-1133">Transmembrane helix</keyword>
<feature type="transmembrane region" description="Helical" evidence="1">
    <location>
        <begin position="12"/>
        <end position="31"/>
    </location>
</feature>
<accession>A0A2U8RLL3</accession>
<dbReference type="EMBL" id="MH155596">
    <property type="protein sequence ID" value="AWM30170.1"/>
    <property type="molecule type" value="Genomic_DNA"/>
</dbReference>
<evidence type="ECO:0000256" key="1">
    <source>
        <dbReference type="SAM" id="Phobius"/>
    </source>
</evidence>
<keyword evidence="1" id="KW-0472">Membrane</keyword>
<organism evidence="2">
    <name type="scientific">Staphylococcus caeli</name>
    <dbReference type="NCBI Taxonomy" id="2201815"/>
    <lineage>
        <taxon>Bacteria</taxon>
        <taxon>Bacillati</taxon>
        <taxon>Bacillota</taxon>
        <taxon>Bacilli</taxon>
        <taxon>Bacillales</taxon>
        <taxon>Staphylococcaceae</taxon>
        <taxon>Staphylococcus</taxon>
    </lineage>
</organism>
<keyword evidence="1" id="KW-0812">Transmembrane</keyword>
<dbReference type="AlphaFoldDB" id="A0A2U8RLL3"/>
<protein>
    <submittedName>
        <fullName evidence="2">Uncharacterized protein</fullName>
    </submittedName>
</protein>
<sequence length="40" mass="4712">MDGVINVEINLHIYVMTAVIVDTVVIFNTVYNKYIQYEYL</sequence>
<proteinExistence type="predicted"/>
<name>A0A2U8RLL3_9STAP</name>
<reference evidence="2" key="1">
    <citation type="submission" date="2018-03" db="EMBL/GenBank/DDBJ databases">
        <title>A novel mecC allotype, mecC3, in a new Staphylococcus species, Staphylococcus caeli.</title>
        <authorList>
            <person name="MacFadyen A.C."/>
            <person name="Harrison E.M."/>
            <person name="Morgan F.J.E."/>
            <person name="Parkhill J."/>
            <person name="Holmes M.A."/>
            <person name="Paterson G.K."/>
        </authorList>
    </citation>
    <scope>NUCLEOTIDE SEQUENCE</scope>
    <source>
        <strain evidence="2">82B</strain>
    </source>
</reference>
<evidence type="ECO:0000313" key="2">
    <source>
        <dbReference type="EMBL" id="AWM30170.1"/>
    </source>
</evidence>
<gene>
    <name evidence="2" type="ORF">SCC82B_00030</name>
</gene>